<dbReference type="GO" id="GO:0003351">
    <property type="term" value="P:epithelial cilium movement involved in extracellular fluid movement"/>
    <property type="evidence" value="ECO:0007669"/>
    <property type="project" value="TreeGrafter"/>
</dbReference>
<evidence type="ECO:0000256" key="3">
    <source>
        <dbReference type="HAMAP-Rule" id="MF_03069"/>
    </source>
</evidence>
<dbReference type="GO" id="GO:0070286">
    <property type="term" value="P:axonemal dynein complex assembly"/>
    <property type="evidence" value="ECO:0007669"/>
    <property type="project" value="UniProtKB-UniRule"/>
</dbReference>
<dbReference type="InterPro" id="IPR041442">
    <property type="entry name" value="PIH1D1/2/3_CS-like"/>
</dbReference>
<dbReference type="Pfam" id="PF18201">
    <property type="entry name" value="PIH1_CS"/>
    <property type="match status" value="1"/>
</dbReference>
<evidence type="ECO:0000313" key="8">
    <source>
        <dbReference type="Proteomes" id="UP000823561"/>
    </source>
</evidence>
<feature type="compositionally biased region" description="Basic and acidic residues" evidence="4">
    <location>
        <begin position="449"/>
        <end position="465"/>
    </location>
</feature>
<dbReference type="GeneID" id="125284132"/>
<reference evidence="7" key="1">
    <citation type="submission" date="2020-10" db="EMBL/GenBank/DDBJ databases">
        <title>Chromosome-scale genome assembly of the Allis shad, Alosa alosa.</title>
        <authorList>
            <person name="Margot Z."/>
            <person name="Christophe K."/>
            <person name="Cabau C."/>
            <person name="Louis A."/>
            <person name="Berthelot C."/>
            <person name="Parey E."/>
            <person name="Roest Crollius H."/>
            <person name="Montfort J."/>
            <person name="Robinson-Rechavi M."/>
            <person name="Bucao C."/>
            <person name="Bouchez O."/>
            <person name="Gislard M."/>
            <person name="Lluch J."/>
            <person name="Milhes M."/>
            <person name="Lampietro C."/>
            <person name="Lopez Roques C."/>
            <person name="Donnadieu C."/>
            <person name="Braasch I."/>
            <person name="Desvignes T."/>
            <person name="Postlethwait J."/>
            <person name="Bobe J."/>
            <person name="Guiguen Y."/>
        </authorList>
    </citation>
    <scope>NUCLEOTIDE SEQUENCE</scope>
    <source>
        <strain evidence="7">M-15738</strain>
        <tissue evidence="7">Blood</tissue>
    </source>
</reference>
<dbReference type="Proteomes" id="UP000823561">
    <property type="component" value="Chromosome 19"/>
</dbReference>
<feature type="region of interest" description="Disordered" evidence="4">
    <location>
        <begin position="388"/>
        <end position="407"/>
    </location>
</feature>
<dbReference type="GO" id="GO:0005576">
    <property type="term" value="C:extracellular region"/>
    <property type="evidence" value="ECO:0007669"/>
    <property type="project" value="GOC"/>
</dbReference>
<dbReference type="GO" id="GO:0060285">
    <property type="term" value="P:cilium-dependent cell motility"/>
    <property type="evidence" value="ECO:0007669"/>
    <property type="project" value="UniProtKB-UniRule"/>
</dbReference>
<dbReference type="HAMAP" id="MF_03069">
    <property type="entry name" value="Kintoun"/>
    <property type="match status" value="1"/>
</dbReference>
<evidence type="ECO:0000259" key="5">
    <source>
        <dbReference type="Pfam" id="PF08190"/>
    </source>
</evidence>
<dbReference type="PANTHER" id="PTHR22997:SF3">
    <property type="entry name" value="PROTEIN KINTOUN"/>
    <property type="match status" value="1"/>
</dbReference>
<feature type="region of interest" description="Disordered" evidence="4">
    <location>
        <begin position="559"/>
        <end position="599"/>
    </location>
</feature>
<dbReference type="InterPro" id="IPR050734">
    <property type="entry name" value="PIH1/Kintoun_subfamily"/>
</dbReference>
<comment type="similarity">
    <text evidence="3">Belongs to the PIH1 family. Kintoun subfamily.</text>
</comment>
<feature type="region of interest" description="Disordered" evidence="4">
    <location>
        <begin position="519"/>
        <end position="547"/>
    </location>
</feature>
<proteinExistence type="inferred from homology"/>
<dbReference type="RefSeq" id="XP_048083874.1">
    <property type="nucleotide sequence ID" value="XM_048227917.1"/>
</dbReference>
<keyword evidence="8" id="KW-1185">Reference proteome</keyword>
<feature type="domain" description="PIH1 N-terminal" evidence="5">
    <location>
        <begin position="40"/>
        <end position="201"/>
    </location>
</feature>
<evidence type="ECO:0000256" key="1">
    <source>
        <dbReference type="ARBA" id="ARBA00022490"/>
    </source>
</evidence>
<dbReference type="EMBL" id="JADWDJ010000019">
    <property type="protein sequence ID" value="KAG5265535.1"/>
    <property type="molecule type" value="Genomic_DNA"/>
</dbReference>
<dbReference type="Pfam" id="PF08190">
    <property type="entry name" value="PIH1"/>
    <property type="match status" value="1"/>
</dbReference>
<organism evidence="7 8">
    <name type="scientific">Alosa alosa</name>
    <name type="common">allis shad</name>
    <dbReference type="NCBI Taxonomy" id="278164"/>
    <lineage>
        <taxon>Eukaryota</taxon>
        <taxon>Metazoa</taxon>
        <taxon>Chordata</taxon>
        <taxon>Craniata</taxon>
        <taxon>Vertebrata</taxon>
        <taxon>Euteleostomi</taxon>
        <taxon>Actinopterygii</taxon>
        <taxon>Neopterygii</taxon>
        <taxon>Teleostei</taxon>
        <taxon>Clupei</taxon>
        <taxon>Clupeiformes</taxon>
        <taxon>Clupeoidei</taxon>
        <taxon>Clupeidae</taxon>
        <taxon>Alosa</taxon>
    </lineage>
</organism>
<feature type="compositionally biased region" description="Polar residues" evidence="4">
    <location>
        <begin position="466"/>
        <end position="479"/>
    </location>
</feature>
<protein>
    <recommendedName>
        <fullName evidence="3">Protein kintoun</fullName>
    </recommendedName>
    <alternativeName>
        <fullName evidence="3">Dynein assembly factor 2, axonemal</fullName>
    </alternativeName>
</protein>
<feature type="domain" description="PIH1D1/2/3 CS-like" evidence="6">
    <location>
        <begin position="266"/>
        <end position="365"/>
    </location>
</feature>
<comment type="subcellular location">
    <subcellularLocation>
        <location evidence="3">Cytoplasm</location>
    </subcellularLocation>
    <subcellularLocation>
        <location evidence="2">Dynein axonemal particle</location>
    </subcellularLocation>
    <text evidence="3">Localizes in the apical cytoplasm around the gamma-tubulin-positive pericentriolar region, not in the cilia.</text>
</comment>
<sequence length="681" mass="76429">MEFGSKLQEMDLTSDEISRLSKALKDETFRKMLHEYAEEISNPENKNKYEEEIKLLEKERGMDVQFLHPKPFRVLKTSDGKQKCFINICSNELIRTAECKAVAEDGRKGLNWSLPYSLTPGRLDVDSNGNKHMIYDVVFHPDTLHMASKNDRFMELVDSTAMDGIQNSFKVKLDRKNTKILKTKYKGAPHAAVIRQPTPGQQTTQKVTDKNDPFAFPYPYDKGETLSTMNNDTTSLSGGQSTHTKPAKTIQTCGSEEQPIEPEKHPTEPHYTIKYRSVVDLQDYRCSRDSAPSPRPREIEITIDLPLLKSAADADLEVTEKEIFLKSSKPAYLLKLNLSYPVDEKKGLARFNKKKKQLVVTLPVLPLKESPLSSESLEFLAVGDGERELNGPITEEPEEITSTGDNLQTDKHMCIKTDTEKSGLNVQCGESTVDSALLSDCSGLPKPRLIEKERHISSSDVKEDTPQSTDLTSAESFTDYTEEESVQEPRIREVEVDTSIDATASSLIDDTLEEISDSLLAQGETQDTDKSILEDEEREDSGSQVNTSVMPQQLSDIDNSVAPHHHVNDSPSQDKVQSTREDMSEPPCFVSDIRSDGNKNETVSHVQAKKAVRFSERVSVAVERDEDDLPEEQSFTGTKHIKQPRVVLREMNSEDGTEVVISDHTTSSAFVFQNSLLYELD</sequence>
<dbReference type="InterPro" id="IPR034727">
    <property type="entry name" value="Kintoun"/>
</dbReference>
<dbReference type="PANTHER" id="PTHR22997">
    <property type="entry name" value="PIH1 DOMAIN-CONTAINING PROTEIN 1"/>
    <property type="match status" value="1"/>
</dbReference>
<gene>
    <name evidence="3" type="primary">DNAAF2</name>
    <name evidence="3" type="synonym">KTU</name>
    <name evidence="7" type="ORF">AALO_G00243550</name>
</gene>
<name>A0AAV6FWG9_9TELE</name>
<dbReference type="AlphaFoldDB" id="A0AAV6FWG9"/>
<evidence type="ECO:0000256" key="4">
    <source>
        <dbReference type="SAM" id="MobiDB-lite"/>
    </source>
</evidence>
<accession>A0AAV6FWG9</accession>
<keyword evidence="1 3" id="KW-0963">Cytoplasm</keyword>
<evidence type="ECO:0000259" key="6">
    <source>
        <dbReference type="Pfam" id="PF18201"/>
    </source>
</evidence>
<comment type="function">
    <text evidence="3">Required for cytoplasmic pre-assembly of axonemal dyneins, thereby playing a central role in motility in cilia and flagella. Involved in pre-assembly of dynein arm complexes in the cytoplasm before intraflagellar transport loads them for the ciliary compartment.</text>
</comment>
<evidence type="ECO:0000313" key="7">
    <source>
        <dbReference type="EMBL" id="KAG5265535.1"/>
    </source>
</evidence>
<dbReference type="InterPro" id="IPR012981">
    <property type="entry name" value="PIH1_N"/>
</dbReference>
<evidence type="ECO:0000256" key="2">
    <source>
        <dbReference type="ARBA" id="ARBA00024190"/>
    </source>
</evidence>
<dbReference type="GO" id="GO:0120293">
    <property type="term" value="C:dynein axonemal particle"/>
    <property type="evidence" value="ECO:0007669"/>
    <property type="project" value="UniProtKB-SubCell"/>
</dbReference>
<comment type="caution">
    <text evidence="7">The sequence shown here is derived from an EMBL/GenBank/DDBJ whole genome shotgun (WGS) entry which is preliminary data.</text>
</comment>
<feature type="region of interest" description="Disordered" evidence="4">
    <location>
        <begin position="449"/>
        <end position="490"/>
    </location>
</feature>